<proteinExistence type="predicted"/>
<evidence type="ECO:0000313" key="1">
    <source>
        <dbReference type="EMBL" id="GIQ89853.1"/>
    </source>
</evidence>
<dbReference type="EMBL" id="BDIP01005505">
    <property type="protein sequence ID" value="GIQ89853.1"/>
    <property type="molecule type" value="Genomic_DNA"/>
</dbReference>
<sequence>MSNQFRVRPQNELPKVPFFKDVEMDVNSLPTRINDSLPSHGEVDMAAQIRHASSLSAGVDEMLQRAQASGSDLPLRLRQEMSILATNPNPLAQGLDHGMSTVLDTYASLPPSADMCPAEDIPGMTPRQVLEAVHGMR</sequence>
<protein>
    <submittedName>
        <fullName evidence="1">Uncharacterized protein</fullName>
    </submittedName>
</protein>
<dbReference type="Proteomes" id="UP000265618">
    <property type="component" value="Unassembled WGS sequence"/>
</dbReference>
<organism evidence="1 2">
    <name type="scientific">Kipferlia bialata</name>
    <dbReference type="NCBI Taxonomy" id="797122"/>
    <lineage>
        <taxon>Eukaryota</taxon>
        <taxon>Metamonada</taxon>
        <taxon>Carpediemonas-like organisms</taxon>
        <taxon>Kipferlia</taxon>
    </lineage>
</organism>
<name>A0A9K3D650_9EUKA</name>
<dbReference type="AlphaFoldDB" id="A0A9K3D650"/>
<keyword evidence="2" id="KW-1185">Reference proteome</keyword>
<evidence type="ECO:0000313" key="2">
    <source>
        <dbReference type="Proteomes" id="UP000265618"/>
    </source>
</evidence>
<gene>
    <name evidence="1" type="ORF">KIPB_012447</name>
</gene>
<reference evidence="1 2" key="1">
    <citation type="journal article" date="2018" name="PLoS ONE">
        <title>The draft genome of Kipferlia bialata reveals reductive genome evolution in fornicate parasites.</title>
        <authorList>
            <person name="Tanifuji G."/>
            <person name="Takabayashi S."/>
            <person name="Kume K."/>
            <person name="Takagi M."/>
            <person name="Nakayama T."/>
            <person name="Kamikawa R."/>
            <person name="Inagaki Y."/>
            <person name="Hashimoto T."/>
        </authorList>
    </citation>
    <scope>NUCLEOTIDE SEQUENCE [LARGE SCALE GENOMIC DNA]</scope>
    <source>
        <strain evidence="1">NY0173</strain>
    </source>
</reference>
<comment type="caution">
    <text evidence="1">The sequence shown here is derived from an EMBL/GenBank/DDBJ whole genome shotgun (WGS) entry which is preliminary data.</text>
</comment>
<accession>A0A9K3D650</accession>